<evidence type="ECO:0000313" key="7">
    <source>
        <dbReference type="EMBL" id="KAF5692885.1"/>
    </source>
</evidence>
<dbReference type="SMART" id="SM00184">
    <property type="entry name" value="RING"/>
    <property type="match status" value="1"/>
</dbReference>
<name>A0A8H5XFP4_9HYPO</name>
<dbReference type="SUPFAM" id="SSF57850">
    <property type="entry name" value="RING/U-box"/>
    <property type="match status" value="1"/>
</dbReference>
<organism evidence="7 8">
    <name type="scientific">Fusarium denticulatum</name>
    <dbReference type="NCBI Taxonomy" id="48507"/>
    <lineage>
        <taxon>Eukaryota</taxon>
        <taxon>Fungi</taxon>
        <taxon>Dikarya</taxon>
        <taxon>Ascomycota</taxon>
        <taxon>Pezizomycotina</taxon>
        <taxon>Sordariomycetes</taxon>
        <taxon>Hypocreomycetidae</taxon>
        <taxon>Hypocreales</taxon>
        <taxon>Nectriaceae</taxon>
        <taxon>Fusarium</taxon>
        <taxon>Fusarium fujikuroi species complex</taxon>
    </lineage>
</organism>
<dbReference type="Proteomes" id="UP000562682">
    <property type="component" value="Unassembled WGS sequence"/>
</dbReference>
<dbReference type="InterPro" id="IPR001841">
    <property type="entry name" value="Znf_RING"/>
</dbReference>
<dbReference type="AlphaFoldDB" id="A0A8H5XFP4"/>
<feature type="compositionally biased region" description="Acidic residues" evidence="5">
    <location>
        <begin position="484"/>
        <end position="493"/>
    </location>
</feature>
<feature type="region of interest" description="Disordered" evidence="5">
    <location>
        <begin position="332"/>
        <end position="353"/>
    </location>
</feature>
<feature type="compositionally biased region" description="Low complexity" evidence="5">
    <location>
        <begin position="370"/>
        <end position="385"/>
    </location>
</feature>
<evidence type="ECO:0000313" key="8">
    <source>
        <dbReference type="Proteomes" id="UP000562682"/>
    </source>
</evidence>
<evidence type="ECO:0000256" key="2">
    <source>
        <dbReference type="ARBA" id="ARBA00022771"/>
    </source>
</evidence>
<dbReference type="GO" id="GO:0008270">
    <property type="term" value="F:zinc ion binding"/>
    <property type="evidence" value="ECO:0007669"/>
    <property type="project" value="UniProtKB-KW"/>
</dbReference>
<keyword evidence="3" id="KW-0862">Zinc</keyword>
<reference evidence="7 8" key="1">
    <citation type="submission" date="2020-05" db="EMBL/GenBank/DDBJ databases">
        <title>Identification and distribution of gene clusters putatively required for synthesis of sphingolipid metabolism inhibitors in phylogenetically diverse species of the filamentous fungus Fusarium.</title>
        <authorList>
            <person name="Kim H.-S."/>
            <person name="Busman M."/>
            <person name="Brown D.W."/>
            <person name="Divon H."/>
            <person name="Uhlig S."/>
            <person name="Proctor R.H."/>
        </authorList>
    </citation>
    <scope>NUCLEOTIDE SEQUENCE [LARGE SCALE GENOMIC DNA]</scope>
    <source>
        <strain evidence="7 8">NRRL 25311</strain>
    </source>
</reference>
<proteinExistence type="predicted"/>
<evidence type="ECO:0000256" key="5">
    <source>
        <dbReference type="SAM" id="MobiDB-lite"/>
    </source>
</evidence>
<dbReference type="Pfam" id="PF00097">
    <property type="entry name" value="zf-C3HC4"/>
    <property type="match status" value="1"/>
</dbReference>
<gene>
    <name evidence="7" type="ORF">FDENT_2457</name>
</gene>
<keyword evidence="1" id="KW-0479">Metal-binding</keyword>
<evidence type="ECO:0000256" key="1">
    <source>
        <dbReference type="ARBA" id="ARBA00022723"/>
    </source>
</evidence>
<sequence>MSPPSKPLPEAFWPTIRQAIDKGNNTNSDNQAITPQCPICMEPLPVKSFPAEGELDAEVLLCGHVLCQPCRKQWERSELGDRCPACRTTLYCSRCEVNAIPLTIPKNGEGSSLPPSIPEGNQNLCPDCQAEVEFHRAVENGEWPHNLDDMEPGFVSLFYHVVDDIEKDGDIATMSRVQDAINDTIMQEFNNMMVSRRMVTLGRGNTLRKANPWYAENNKRQENRRNGIIGFDSEDDEEPLANTPAGVFHPVHDPFRVSDNPEAGNNIPVITGPWDVIALGGLDPRDYGYANQFDVQDGIARPVAAIPRSDISSIIRAIWGPEGAEAVRARGEAFARPSAATQTAQDDDRQAPDADELRHWAEFLEREGNSSPAAAAAPSAASQRPRPARIHPEGSAAAILEQLRPMDDDDLRFPRPADWPTWDELVDNADADLASHANDPNWPPRTRAEYIAENVEYRRRIVENRTAASSSSAASRAQNSSFMDLDDTDEEMSSVDQPVSER</sequence>
<protein>
    <recommendedName>
        <fullName evidence="6">RING-type domain-containing protein</fullName>
    </recommendedName>
</protein>
<keyword evidence="2 4" id="KW-0863">Zinc-finger</keyword>
<evidence type="ECO:0000256" key="4">
    <source>
        <dbReference type="PROSITE-ProRule" id="PRU00175"/>
    </source>
</evidence>
<dbReference type="Gene3D" id="3.30.40.10">
    <property type="entry name" value="Zinc/RING finger domain, C3HC4 (zinc finger)"/>
    <property type="match status" value="1"/>
</dbReference>
<feature type="domain" description="RING-type" evidence="6">
    <location>
        <begin position="37"/>
        <end position="87"/>
    </location>
</feature>
<keyword evidence="8" id="KW-1185">Reference proteome</keyword>
<feature type="region of interest" description="Disordered" evidence="5">
    <location>
        <begin position="464"/>
        <end position="502"/>
    </location>
</feature>
<dbReference type="EMBL" id="JAAOAK010000055">
    <property type="protein sequence ID" value="KAF5692885.1"/>
    <property type="molecule type" value="Genomic_DNA"/>
</dbReference>
<feature type="compositionally biased region" description="Low complexity" evidence="5">
    <location>
        <begin position="467"/>
        <end position="481"/>
    </location>
</feature>
<evidence type="ECO:0000256" key="3">
    <source>
        <dbReference type="ARBA" id="ARBA00022833"/>
    </source>
</evidence>
<dbReference type="InterPro" id="IPR018957">
    <property type="entry name" value="Znf_C3HC4_RING-type"/>
</dbReference>
<accession>A0A8H5XFP4</accession>
<dbReference type="PROSITE" id="PS50089">
    <property type="entry name" value="ZF_RING_2"/>
    <property type="match status" value="1"/>
</dbReference>
<feature type="compositionally biased region" description="Low complexity" evidence="5">
    <location>
        <begin position="334"/>
        <end position="344"/>
    </location>
</feature>
<comment type="caution">
    <text evidence="7">The sequence shown here is derived from an EMBL/GenBank/DDBJ whole genome shotgun (WGS) entry which is preliminary data.</text>
</comment>
<dbReference type="InterPro" id="IPR013083">
    <property type="entry name" value="Znf_RING/FYVE/PHD"/>
</dbReference>
<feature type="region of interest" description="Disordered" evidence="5">
    <location>
        <begin position="366"/>
        <end position="389"/>
    </location>
</feature>
<evidence type="ECO:0000259" key="6">
    <source>
        <dbReference type="PROSITE" id="PS50089"/>
    </source>
</evidence>